<accession>A0A438HG94</accession>
<proteinExistence type="predicted"/>
<evidence type="ECO:0008006" key="3">
    <source>
        <dbReference type="Google" id="ProtNLM"/>
    </source>
</evidence>
<evidence type="ECO:0000313" key="2">
    <source>
        <dbReference type="Proteomes" id="UP000288805"/>
    </source>
</evidence>
<name>A0A438HG94_VITVI</name>
<evidence type="ECO:0000313" key="1">
    <source>
        <dbReference type="EMBL" id="RVW83379.1"/>
    </source>
</evidence>
<dbReference type="Proteomes" id="UP000288805">
    <property type="component" value="Unassembled WGS sequence"/>
</dbReference>
<protein>
    <recommendedName>
        <fullName evidence="3">Reverse transcriptase domain-containing protein</fullName>
    </recommendedName>
</protein>
<comment type="caution">
    <text evidence="1">The sequence shown here is derived from an EMBL/GenBank/DDBJ whole genome shotgun (WGS) entry which is preliminary data.</text>
</comment>
<sequence length="243" mass="27101">MTVKVVRSLGVKRNLKWASLVDKGTTGNVGLWGIYGPLKGMEEGRCGRSWPQLEGFEMILAIREFSGFIDEFDVNPPLGGGIFTWCGEKDGSFKARSLKDNGIRMEDKEELNGGIATYFKSVFENSQVKRPDLAVDLFKGDAVFQGILLVGFLCSQLQCYFVALIPNKGGAKEIKDFRLINLVDSPYKLLAKRLKRIVRKVVLEFQNVFVRGKQILDATLIATEIVCSRKRSSRAGLVSKLDI</sequence>
<reference evidence="1 2" key="1">
    <citation type="journal article" date="2018" name="PLoS Genet.">
        <title>Population sequencing reveals clonal diversity and ancestral inbreeding in the grapevine cultivar Chardonnay.</title>
        <authorList>
            <person name="Roach M.J."/>
            <person name="Johnson D.L."/>
            <person name="Bohlmann J."/>
            <person name="van Vuuren H.J."/>
            <person name="Jones S.J."/>
            <person name="Pretorius I.S."/>
            <person name="Schmidt S.A."/>
            <person name="Borneman A.R."/>
        </authorList>
    </citation>
    <scope>NUCLEOTIDE SEQUENCE [LARGE SCALE GENOMIC DNA]</scope>
    <source>
        <strain evidence="2">cv. Chardonnay</strain>
        <tissue evidence="1">Leaf</tissue>
    </source>
</reference>
<organism evidence="1 2">
    <name type="scientific">Vitis vinifera</name>
    <name type="common">Grape</name>
    <dbReference type="NCBI Taxonomy" id="29760"/>
    <lineage>
        <taxon>Eukaryota</taxon>
        <taxon>Viridiplantae</taxon>
        <taxon>Streptophyta</taxon>
        <taxon>Embryophyta</taxon>
        <taxon>Tracheophyta</taxon>
        <taxon>Spermatophyta</taxon>
        <taxon>Magnoliopsida</taxon>
        <taxon>eudicotyledons</taxon>
        <taxon>Gunneridae</taxon>
        <taxon>Pentapetalae</taxon>
        <taxon>rosids</taxon>
        <taxon>Vitales</taxon>
        <taxon>Vitaceae</taxon>
        <taxon>Viteae</taxon>
        <taxon>Vitis</taxon>
    </lineage>
</organism>
<gene>
    <name evidence="1" type="ORF">CK203_038907</name>
</gene>
<dbReference type="EMBL" id="QGNW01000229">
    <property type="protein sequence ID" value="RVW83379.1"/>
    <property type="molecule type" value="Genomic_DNA"/>
</dbReference>
<dbReference type="AlphaFoldDB" id="A0A438HG94"/>